<keyword evidence="3" id="KW-1185">Reference proteome</keyword>
<gene>
    <name evidence="2" type="ORF">THAOC_05442</name>
</gene>
<protein>
    <submittedName>
        <fullName evidence="2">Uncharacterized protein</fullName>
    </submittedName>
</protein>
<comment type="caution">
    <text evidence="2">The sequence shown here is derived from an EMBL/GenBank/DDBJ whole genome shotgun (WGS) entry which is preliminary data.</text>
</comment>
<accession>K0T5L9</accession>
<evidence type="ECO:0000256" key="1">
    <source>
        <dbReference type="SAM" id="MobiDB-lite"/>
    </source>
</evidence>
<dbReference type="EMBL" id="AGNL01005017">
    <property type="protein sequence ID" value="EJK72970.1"/>
    <property type="molecule type" value="Genomic_DNA"/>
</dbReference>
<feature type="region of interest" description="Disordered" evidence="1">
    <location>
        <begin position="1"/>
        <end position="60"/>
    </location>
</feature>
<organism evidence="2 3">
    <name type="scientific">Thalassiosira oceanica</name>
    <name type="common">Marine diatom</name>
    <dbReference type="NCBI Taxonomy" id="159749"/>
    <lineage>
        <taxon>Eukaryota</taxon>
        <taxon>Sar</taxon>
        <taxon>Stramenopiles</taxon>
        <taxon>Ochrophyta</taxon>
        <taxon>Bacillariophyta</taxon>
        <taxon>Coscinodiscophyceae</taxon>
        <taxon>Thalassiosirophycidae</taxon>
        <taxon>Thalassiosirales</taxon>
        <taxon>Thalassiosiraceae</taxon>
        <taxon>Thalassiosira</taxon>
    </lineage>
</organism>
<name>K0T5L9_THAOC</name>
<dbReference type="AlphaFoldDB" id="K0T5L9"/>
<feature type="region of interest" description="Disordered" evidence="1">
    <location>
        <begin position="111"/>
        <end position="153"/>
    </location>
</feature>
<dbReference type="Proteomes" id="UP000266841">
    <property type="component" value="Unassembled WGS sequence"/>
</dbReference>
<evidence type="ECO:0000313" key="3">
    <source>
        <dbReference type="Proteomes" id="UP000266841"/>
    </source>
</evidence>
<feature type="region of interest" description="Disordered" evidence="1">
    <location>
        <begin position="321"/>
        <end position="347"/>
    </location>
</feature>
<proteinExistence type="predicted"/>
<feature type="compositionally biased region" description="Polar residues" evidence="1">
    <location>
        <begin position="133"/>
        <end position="146"/>
    </location>
</feature>
<feature type="compositionally biased region" description="Basic and acidic residues" evidence="1">
    <location>
        <begin position="117"/>
        <end position="131"/>
    </location>
</feature>
<sequence>MPRGVEEELTDRSSSSTCLSAAAPAPPRDESDDDLERNTVAPTSARVVTPRPTKTAGLPTLPARASMSIVFVFRSDGYAPGRATAVESLPNKLPHCGVLREREWPWRDAAEGQARTRRNEKGQPKADRALAESRTNSSRWAESTHATPLGTAAPVQARPRCWLPTTPRPGLSFATSPRLDERHDISAKLDDKAVNSIEPSGCSQAMMTSSPSIESLSAAAGGATLAFDGTEGRMEKEAPIADAADRRIASFSSRSVLTDSSPTCVGGLFHGQQSTRVPESNEVRIVVTTVDDDASPGDGGCAAFGGLFGKCYEKADVNVDQEGASKDSEEPAEVEGSDIVDQDSNHE</sequence>
<reference evidence="2 3" key="1">
    <citation type="journal article" date="2012" name="Genome Biol.">
        <title>Genome and low-iron response of an oceanic diatom adapted to chronic iron limitation.</title>
        <authorList>
            <person name="Lommer M."/>
            <person name="Specht M."/>
            <person name="Roy A.S."/>
            <person name="Kraemer L."/>
            <person name="Andreson R."/>
            <person name="Gutowska M.A."/>
            <person name="Wolf J."/>
            <person name="Bergner S.V."/>
            <person name="Schilhabel M.B."/>
            <person name="Klostermeier U.C."/>
            <person name="Beiko R.G."/>
            <person name="Rosenstiel P."/>
            <person name="Hippler M."/>
            <person name="Laroche J."/>
        </authorList>
    </citation>
    <scope>NUCLEOTIDE SEQUENCE [LARGE SCALE GENOMIC DNA]</scope>
    <source>
        <strain evidence="2 3">CCMP1005</strain>
    </source>
</reference>
<evidence type="ECO:0000313" key="2">
    <source>
        <dbReference type="EMBL" id="EJK72970.1"/>
    </source>
</evidence>
<feature type="non-terminal residue" evidence="2">
    <location>
        <position position="347"/>
    </location>
</feature>
<feature type="compositionally biased region" description="Acidic residues" evidence="1">
    <location>
        <begin position="330"/>
        <end position="341"/>
    </location>
</feature>